<comment type="function">
    <text evidence="3">Required for maturation of urease via the functional incorporation of the urease nickel metallocenter.</text>
</comment>
<dbReference type="AlphaFoldDB" id="A0A4U7MVG3"/>
<organism evidence="4 5">
    <name type="scientific">Shimia litoralis</name>
    <dbReference type="NCBI Taxonomy" id="420403"/>
    <lineage>
        <taxon>Bacteria</taxon>
        <taxon>Pseudomonadati</taxon>
        <taxon>Pseudomonadota</taxon>
        <taxon>Alphaproteobacteria</taxon>
        <taxon>Rhodobacterales</taxon>
        <taxon>Roseobacteraceae</taxon>
    </lineage>
</organism>
<evidence type="ECO:0000313" key="4">
    <source>
        <dbReference type="EMBL" id="TKZ17095.1"/>
    </source>
</evidence>
<dbReference type="Proteomes" id="UP000306575">
    <property type="component" value="Unassembled WGS sequence"/>
</dbReference>
<name>A0A4U7MVG3_9RHOB</name>
<keyword evidence="1 3" id="KW-0996">Nickel insertion</keyword>
<dbReference type="PANTHER" id="PTHR33620">
    <property type="entry name" value="UREASE ACCESSORY PROTEIN F"/>
    <property type="match status" value="1"/>
</dbReference>
<evidence type="ECO:0000256" key="3">
    <source>
        <dbReference type="HAMAP-Rule" id="MF_01385"/>
    </source>
</evidence>
<comment type="subcellular location">
    <subcellularLocation>
        <location evidence="3">Cytoplasm</location>
    </subcellularLocation>
</comment>
<comment type="similarity">
    <text evidence="3">Belongs to the UreF family.</text>
</comment>
<gene>
    <name evidence="3" type="primary">ureF</name>
    <name evidence="4" type="ORF">FAP39_15575</name>
</gene>
<dbReference type="HAMAP" id="MF_01385">
    <property type="entry name" value="UreF"/>
    <property type="match status" value="1"/>
</dbReference>
<keyword evidence="2 3" id="KW-0143">Chaperone</keyword>
<reference evidence="4 5" key="1">
    <citation type="submission" date="2019-04" db="EMBL/GenBank/DDBJ databases">
        <title>Genome sequence of Pelagicola litoralis CL-ES2.</title>
        <authorList>
            <person name="Cao J."/>
        </authorList>
    </citation>
    <scope>NUCLEOTIDE SEQUENCE [LARGE SCALE GENOMIC DNA]</scope>
    <source>
        <strain evidence="4 5">CL-ES2</strain>
    </source>
</reference>
<dbReference type="EMBL" id="SULI01000029">
    <property type="protein sequence ID" value="TKZ17095.1"/>
    <property type="molecule type" value="Genomic_DNA"/>
</dbReference>
<dbReference type="Pfam" id="PF01730">
    <property type="entry name" value="UreF"/>
    <property type="match status" value="1"/>
</dbReference>
<comment type="caution">
    <text evidence="4">The sequence shown here is derived from an EMBL/GenBank/DDBJ whole genome shotgun (WGS) entry which is preliminary data.</text>
</comment>
<dbReference type="InterPro" id="IPR038277">
    <property type="entry name" value="UreF_sf"/>
</dbReference>
<accession>A0A4U7MVG3</accession>
<dbReference type="PIRSF" id="PIRSF009467">
    <property type="entry name" value="Ureas_acces_UreF"/>
    <property type="match status" value="1"/>
</dbReference>
<keyword evidence="3" id="KW-0963">Cytoplasm</keyword>
<dbReference type="Gene3D" id="1.10.4190.10">
    <property type="entry name" value="Urease accessory protein UreF"/>
    <property type="match status" value="1"/>
</dbReference>
<evidence type="ECO:0000256" key="2">
    <source>
        <dbReference type="ARBA" id="ARBA00023186"/>
    </source>
</evidence>
<comment type="subunit">
    <text evidence="3">UreD, UreF and UreG form a complex that acts as a GTP-hydrolysis-dependent molecular chaperone, activating the urease apoprotein by helping to assemble the nickel containing metallocenter of UreC. The UreE protein probably delivers the nickel.</text>
</comment>
<dbReference type="InterPro" id="IPR002639">
    <property type="entry name" value="UreF"/>
</dbReference>
<sequence>MATATEILILTQWFSPAYPVGAFAYSHGLEWAIDAGHVTTAKHINAWITEVMCHGAGWNDSLFLAAAYHADSCELPEVDATARAFCASADRLKETHLQGAAFCGITAKVWATDVQGLTYPVAAGRAARLQGLPLDLTTQVYLQAFLANLVAAAMRLVPLGQTDGQRIIRDLSPLCTRIAQDSSNASLDDLASTAFLADIAAMKHETQYSRIFRT</sequence>
<evidence type="ECO:0000256" key="1">
    <source>
        <dbReference type="ARBA" id="ARBA00022988"/>
    </source>
</evidence>
<evidence type="ECO:0000313" key="5">
    <source>
        <dbReference type="Proteomes" id="UP000306575"/>
    </source>
</evidence>
<dbReference type="GO" id="GO:0005737">
    <property type="term" value="C:cytoplasm"/>
    <property type="evidence" value="ECO:0007669"/>
    <property type="project" value="UniProtKB-SubCell"/>
</dbReference>
<keyword evidence="5" id="KW-1185">Reference proteome</keyword>
<dbReference type="GO" id="GO:0016151">
    <property type="term" value="F:nickel cation binding"/>
    <property type="evidence" value="ECO:0007669"/>
    <property type="project" value="UniProtKB-UniRule"/>
</dbReference>
<protein>
    <recommendedName>
        <fullName evidence="3">Urease accessory protein UreF</fullName>
    </recommendedName>
</protein>
<dbReference type="OrthoDB" id="9798772at2"/>
<dbReference type="PANTHER" id="PTHR33620:SF1">
    <property type="entry name" value="UREASE ACCESSORY PROTEIN F"/>
    <property type="match status" value="1"/>
</dbReference>
<proteinExistence type="inferred from homology"/>